<feature type="region of interest" description="Disordered" evidence="1">
    <location>
        <begin position="64"/>
        <end position="93"/>
    </location>
</feature>
<gene>
    <name evidence="2" type="ORF">DCAF_LOCUS19264</name>
</gene>
<dbReference type="AlphaFoldDB" id="A0AAV1S857"/>
<proteinExistence type="predicted"/>
<dbReference type="GO" id="GO:0042752">
    <property type="term" value="P:regulation of circadian rhythm"/>
    <property type="evidence" value="ECO:0007669"/>
    <property type="project" value="InterPro"/>
</dbReference>
<accession>A0AAV1S857</accession>
<sequence>MDADSVVVKNSLIVLSVTDEREDAKMEVSSPKSGKTSFYAESCEVSHQMVASKLATGSLESQEDAIKQLDSKPAVEESGVSTNEKPVLSEGKSSVCNKLDVDLHDSMLKKSTSTMSKVESQREEKFKIDLMAPPPMVSSPERDGFVDLSSDPKPTAQDVEMKMKNTVKNEESADSLGKKEGVVIEEKVKTVGEKCGSKLDFENPNRNVQQKLQPKATTPKVETTGNSKLQLGVQRDDFKSCCFACLNLVRCLCQLLYRAGQVIFRLWGAISKPSFSSQSLR</sequence>
<organism evidence="2 3">
    <name type="scientific">Dovyalis caffra</name>
    <dbReference type="NCBI Taxonomy" id="77055"/>
    <lineage>
        <taxon>Eukaryota</taxon>
        <taxon>Viridiplantae</taxon>
        <taxon>Streptophyta</taxon>
        <taxon>Embryophyta</taxon>
        <taxon>Tracheophyta</taxon>
        <taxon>Spermatophyta</taxon>
        <taxon>Magnoliopsida</taxon>
        <taxon>eudicotyledons</taxon>
        <taxon>Gunneridae</taxon>
        <taxon>Pentapetalae</taxon>
        <taxon>rosids</taxon>
        <taxon>fabids</taxon>
        <taxon>Malpighiales</taxon>
        <taxon>Salicaceae</taxon>
        <taxon>Flacourtieae</taxon>
        <taxon>Dovyalis</taxon>
    </lineage>
</organism>
<keyword evidence="3" id="KW-1185">Reference proteome</keyword>
<name>A0AAV1S857_9ROSI</name>
<protein>
    <recommendedName>
        <fullName evidence="4">Natural killer cell triggering receptor</fullName>
    </recommendedName>
</protein>
<evidence type="ECO:0000313" key="3">
    <source>
        <dbReference type="Proteomes" id="UP001314170"/>
    </source>
</evidence>
<evidence type="ECO:0008006" key="4">
    <source>
        <dbReference type="Google" id="ProtNLM"/>
    </source>
</evidence>
<dbReference type="InterPro" id="IPR039317">
    <property type="entry name" value="TIC"/>
</dbReference>
<dbReference type="EMBL" id="CAWUPB010001173">
    <property type="protein sequence ID" value="CAK7346587.1"/>
    <property type="molecule type" value="Genomic_DNA"/>
</dbReference>
<dbReference type="GO" id="GO:0005634">
    <property type="term" value="C:nucleus"/>
    <property type="evidence" value="ECO:0007669"/>
    <property type="project" value="TreeGrafter"/>
</dbReference>
<feature type="compositionally biased region" description="Basic and acidic residues" evidence="1">
    <location>
        <begin position="64"/>
        <end position="75"/>
    </location>
</feature>
<evidence type="ECO:0000256" key="1">
    <source>
        <dbReference type="SAM" id="MobiDB-lite"/>
    </source>
</evidence>
<dbReference type="PANTHER" id="PTHR34798:SF1">
    <property type="entry name" value="TIC-LIKE PROTEIN"/>
    <property type="match status" value="1"/>
</dbReference>
<reference evidence="2 3" key="1">
    <citation type="submission" date="2024-01" db="EMBL/GenBank/DDBJ databases">
        <authorList>
            <person name="Waweru B."/>
        </authorList>
    </citation>
    <scope>NUCLEOTIDE SEQUENCE [LARGE SCALE GENOMIC DNA]</scope>
</reference>
<dbReference type="Proteomes" id="UP001314170">
    <property type="component" value="Unassembled WGS sequence"/>
</dbReference>
<dbReference type="PANTHER" id="PTHR34798">
    <property type="entry name" value="PROTEIN TIME FOR COFFEE"/>
    <property type="match status" value="1"/>
</dbReference>
<comment type="caution">
    <text evidence="2">The sequence shown here is derived from an EMBL/GenBank/DDBJ whole genome shotgun (WGS) entry which is preliminary data.</text>
</comment>
<evidence type="ECO:0000313" key="2">
    <source>
        <dbReference type="EMBL" id="CAK7346587.1"/>
    </source>
</evidence>